<dbReference type="Gene3D" id="3.80.10.10">
    <property type="entry name" value="Ribonuclease Inhibitor"/>
    <property type="match status" value="1"/>
</dbReference>
<evidence type="ECO:0000256" key="3">
    <source>
        <dbReference type="SAM" id="SignalP"/>
    </source>
</evidence>
<dbReference type="Gene3D" id="2.60.40.1080">
    <property type="match status" value="1"/>
</dbReference>
<organism evidence="5 6">
    <name type="scientific">Williamwhitmania taraxaci</name>
    <dbReference type="NCBI Taxonomy" id="1640674"/>
    <lineage>
        <taxon>Bacteria</taxon>
        <taxon>Pseudomonadati</taxon>
        <taxon>Bacteroidota</taxon>
        <taxon>Bacteroidia</taxon>
        <taxon>Bacteroidales</taxon>
        <taxon>Williamwhitmaniaceae</taxon>
        <taxon>Williamwhitmania</taxon>
    </lineage>
</organism>
<dbReference type="EMBL" id="FMYP01000009">
    <property type="protein sequence ID" value="SDB91468.1"/>
    <property type="molecule type" value="Genomic_DNA"/>
</dbReference>
<feature type="chain" id="PRO_5011539975" evidence="3">
    <location>
        <begin position="23"/>
        <end position="530"/>
    </location>
</feature>
<dbReference type="NCBIfam" id="TIGR04183">
    <property type="entry name" value="Por_Secre_tail"/>
    <property type="match status" value="1"/>
</dbReference>
<dbReference type="GO" id="GO:0035591">
    <property type="term" value="F:signaling adaptor activity"/>
    <property type="evidence" value="ECO:0007669"/>
    <property type="project" value="TreeGrafter"/>
</dbReference>
<dbReference type="AlphaFoldDB" id="A0A1G6HBJ7"/>
<dbReference type="STRING" id="1640674.SAMN05216323_10099"/>
<dbReference type="SUPFAM" id="SSF52058">
    <property type="entry name" value="L domain-like"/>
    <property type="match status" value="1"/>
</dbReference>
<dbReference type="InterPro" id="IPR032675">
    <property type="entry name" value="LRR_dom_sf"/>
</dbReference>
<protein>
    <submittedName>
        <fullName evidence="5">Por secretion system C-terminal sorting domain-containing protein</fullName>
    </submittedName>
</protein>
<dbReference type="Pfam" id="PF18962">
    <property type="entry name" value="Por_Secre_tail"/>
    <property type="match status" value="1"/>
</dbReference>
<evidence type="ECO:0000256" key="1">
    <source>
        <dbReference type="ARBA" id="ARBA00022614"/>
    </source>
</evidence>
<evidence type="ECO:0000256" key="2">
    <source>
        <dbReference type="ARBA" id="ARBA00022737"/>
    </source>
</evidence>
<name>A0A1G6HBJ7_9BACT</name>
<dbReference type="Proteomes" id="UP000199452">
    <property type="component" value="Unassembled WGS sequence"/>
</dbReference>
<dbReference type="Pfam" id="PF02368">
    <property type="entry name" value="Big_2"/>
    <property type="match status" value="1"/>
</dbReference>
<evidence type="ECO:0000313" key="6">
    <source>
        <dbReference type="Proteomes" id="UP000199452"/>
    </source>
</evidence>
<dbReference type="InterPro" id="IPR052574">
    <property type="entry name" value="CDIRP"/>
</dbReference>
<keyword evidence="2" id="KW-0677">Repeat</keyword>
<reference evidence="5 6" key="1">
    <citation type="submission" date="2016-09" db="EMBL/GenBank/DDBJ databases">
        <authorList>
            <person name="Capua I."/>
            <person name="De Benedictis P."/>
            <person name="Joannis T."/>
            <person name="Lombin L.H."/>
            <person name="Cattoli G."/>
        </authorList>
    </citation>
    <scope>NUCLEOTIDE SEQUENCE [LARGE SCALE GENOMIC DNA]</scope>
    <source>
        <strain evidence="5 6">A7P-90m</strain>
    </source>
</reference>
<dbReference type="PANTHER" id="PTHR47566">
    <property type="match status" value="1"/>
</dbReference>
<gene>
    <name evidence="5" type="ORF">SAMN05216323_10099</name>
</gene>
<keyword evidence="1" id="KW-0433">Leucine-rich repeat</keyword>
<proteinExistence type="predicted"/>
<keyword evidence="6" id="KW-1185">Reference proteome</keyword>
<dbReference type="InterPro" id="IPR003343">
    <property type="entry name" value="Big_2"/>
</dbReference>
<dbReference type="PANTHER" id="PTHR47566:SF1">
    <property type="entry name" value="PROTEIN NUD1"/>
    <property type="match status" value="1"/>
</dbReference>
<dbReference type="OrthoDB" id="1077656at2"/>
<dbReference type="InterPro" id="IPR026444">
    <property type="entry name" value="Secre_tail"/>
</dbReference>
<sequence length="530" mass="55768">MKILYKLTTLALLLIVTITAEAQTTPPAGTPVITLTVTNNATITFRMAAAANNTPAWVETTPGTYTTINIGTGSIYNTYTATGTIIKVYGAITFFNCEWNKEKLTALDVSTNTALTGLECDGNQLTALDVSKNTALTGLYCSYNQLTTLDVSTNTALTTLYYSYNQLTTLDVCTNTALTDLGCGSNKLTSLDVSKNTALTTLWCHSNQLTALDVSTNTALTGLECDGNQLTALDVSKNTALSSLWCGSNQLTALDVSTNTALTYLLCDGNKLTALDVSKNTELTKIYCYANPLNTAAIDALYCSLPFRAAADNAIIRPAYNSTDANNAFVLASNTSNATAKGWVVNYDDNSIIPTTGIYTCGSPIVLATEIILNKVTATVETGKTITLTATVKPDNSTYKGVVWSSANTAIATVNNNGLVTGGSAGTATITAKTEDGGYEANCVVTVTSTTGVETETATTLGLYPNPAMAEVFIKGVEIPTLVEVYSTTGQLMLAQTLAPAQPINISHLQPGVYMVKVNGIAMKLMVAGR</sequence>
<accession>A0A1G6HBJ7</accession>
<dbReference type="RefSeq" id="WP_092435962.1">
    <property type="nucleotide sequence ID" value="NZ_FMYP01000009.1"/>
</dbReference>
<dbReference type="SUPFAM" id="SSF49373">
    <property type="entry name" value="Invasin/intimin cell-adhesion fragments"/>
    <property type="match status" value="1"/>
</dbReference>
<keyword evidence="3" id="KW-0732">Signal</keyword>
<evidence type="ECO:0000259" key="4">
    <source>
        <dbReference type="SMART" id="SM00635"/>
    </source>
</evidence>
<dbReference type="InterPro" id="IPR008964">
    <property type="entry name" value="Invasin/intimin_cell_adhesion"/>
</dbReference>
<evidence type="ECO:0000313" key="5">
    <source>
        <dbReference type="EMBL" id="SDB91468.1"/>
    </source>
</evidence>
<feature type="signal peptide" evidence="3">
    <location>
        <begin position="1"/>
        <end position="22"/>
    </location>
</feature>
<feature type="domain" description="BIG2" evidence="4">
    <location>
        <begin position="367"/>
        <end position="444"/>
    </location>
</feature>
<dbReference type="SMART" id="SM00635">
    <property type="entry name" value="BID_2"/>
    <property type="match status" value="1"/>
</dbReference>